<keyword evidence="6" id="KW-1185">Reference proteome</keyword>
<dbReference type="OrthoDB" id="558919at2"/>
<dbReference type="InterPro" id="IPR051012">
    <property type="entry name" value="CellSynth/LPSAsmb/PSIAsmb"/>
</dbReference>
<dbReference type="AlphaFoldDB" id="A0A2W1JTI5"/>
<evidence type="ECO:0000313" key="5">
    <source>
        <dbReference type="EMBL" id="PZD71947.1"/>
    </source>
</evidence>
<reference evidence="5 6" key="1">
    <citation type="journal article" date="2018" name="Sci. Rep.">
        <title>A novel species of the marine cyanobacterium Acaryochloris with a unique pigment content and lifestyle.</title>
        <authorList>
            <person name="Partensky F."/>
            <person name="Six C."/>
            <person name="Ratin M."/>
            <person name="Garczarek L."/>
            <person name="Vaulot D."/>
            <person name="Probert I."/>
            <person name="Calteau A."/>
            <person name="Gourvil P."/>
            <person name="Marie D."/>
            <person name="Grebert T."/>
            <person name="Bouchier C."/>
            <person name="Le Panse S."/>
            <person name="Gachenot M."/>
            <person name="Rodriguez F."/>
            <person name="Garrido J.L."/>
        </authorList>
    </citation>
    <scope>NUCLEOTIDE SEQUENCE [LARGE SCALE GENOMIC DNA]</scope>
    <source>
        <strain evidence="5 6">RCC1774</strain>
    </source>
</reference>
<dbReference type="PANTHER" id="PTHR45586">
    <property type="entry name" value="TPR REPEAT-CONTAINING PROTEIN PA4667"/>
    <property type="match status" value="1"/>
</dbReference>
<sequence>MKRLLLAAVMMLMIACGALAQIEDRKRLEQISQDLFTGKYEQVEPEARAYIEEYPESADGHRILGWIALKKDNHEEAKTFFNKAIELDPKNDNAYVGLGSIARQAGDLEQAIKYYDQALEVKSDNPEVYGSLVVINILQKEYDVAIANGEKALKYDFDDPTLYANLSVAYHYSGDEASRDKYYQLAESKGYPNAATLQQIFNGEIEL</sequence>
<evidence type="ECO:0000256" key="2">
    <source>
        <dbReference type="ARBA" id="ARBA00022803"/>
    </source>
</evidence>
<comment type="caution">
    <text evidence="5">The sequence shown here is derived from an EMBL/GenBank/DDBJ whole genome shotgun (WGS) entry which is preliminary data.</text>
</comment>
<keyword evidence="2 3" id="KW-0802">TPR repeat</keyword>
<dbReference type="Proteomes" id="UP000248857">
    <property type="component" value="Unassembled WGS sequence"/>
</dbReference>
<dbReference type="SUPFAM" id="SSF48452">
    <property type="entry name" value="TPR-like"/>
    <property type="match status" value="1"/>
</dbReference>
<evidence type="ECO:0000256" key="3">
    <source>
        <dbReference type="PROSITE-ProRule" id="PRU00339"/>
    </source>
</evidence>
<organism evidence="5 6">
    <name type="scientific">Acaryochloris thomasi RCC1774</name>
    <dbReference type="NCBI Taxonomy" id="1764569"/>
    <lineage>
        <taxon>Bacteria</taxon>
        <taxon>Bacillati</taxon>
        <taxon>Cyanobacteriota</taxon>
        <taxon>Cyanophyceae</taxon>
        <taxon>Acaryochloridales</taxon>
        <taxon>Acaryochloridaceae</taxon>
        <taxon>Acaryochloris</taxon>
        <taxon>Acaryochloris thomasi</taxon>
    </lineage>
</organism>
<feature type="repeat" description="TPR" evidence="3">
    <location>
        <begin position="58"/>
        <end position="91"/>
    </location>
</feature>
<dbReference type="Gene3D" id="1.25.40.10">
    <property type="entry name" value="Tetratricopeptide repeat domain"/>
    <property type="match status" value="1"/>
</dbReference>
<dbReference type="InterPro" id="IPR019734">
    <property type="entry name" value="TPR_rpt"/>
</dbReference>
<keyword evidence="4" id="KW-0732">Signal</keyword>
<dbReference type="PROSITE" id="PS50005">
    <property type="entry name" value="TPR"/>
    <property type="match status" value="2"/>
</dbReference>
<evidence type="ECO:0000313" key="6">
    <source>
        <dbReference type="Proteomes" id="UP000248857"/>
    </source>
</evidence>
<evidence type="ECO:0000256" key="4">
    <source>
        <dbReference type="SAM" id="SignalP"/>
    </source>
</evidence>
<protein>
    <submittedName>
        <fullName evidence="5">Photosystem I assembly protein Ycf3</fullName>
    </submittedName>
</protein>
<dbReference type="PROSITE" id="PS50293">
    <property type="entry name" value="TPR_REGION"/>
    <property type="match status" value="1"/>
</dbReference>
<dbReference type="PANTHER" id="PTHR45586:SF1">
    <property type="entry name" value="LIPOPOLYSACCHARIDE ASSEMBLY PROTEIN B"/>
    <property type="match status" value="1"/>
</dbReference>
<name>A0A2W1JTI5_9CYAN</name>
<feature type="repeat" description="TPR" evidence="3">
    <location>
        <begin position="92"/>
        <end position="125"/>
    </location>
</feature>
<dbReference type="PROSITE" id="PS51257">
    <property type="entry name" value="PROKAR_LIPOPROTEIN"/>
    <property type="match status" value="1"/>
</dbReference>
<proteinExistence type="predicted"/>
<evidence type="ECO:0000256" key="1">
    <source>
        <dbReference type="ARBA" id="ARBA00022737"/>
    </source>
</evidence>
<dbReference type="InterPro" id="IPR011990">
    <property type="entry name" value="TPR-like_helical_dom_sf"/>
</dbReference>
<gene>
    <name evidence="5" type="primary">ycf3_9</name>
    <name evidence="5" type="ORF">C1752_04389</name>
</gene>
<accession>A0A2W1JTI5</accession>
<dbReference type="Pfam" id="PF14559">
    <property type="entry name" value="TPR_19"/>
    <property type="match status" value="1"/>
</dbReference>
<dbReference type="RefSeq" id="WP_110987619.1">
    <property type="nucleotide sequence ID" value="NZ_CAWNWM010000013.1"/>
</dbReference>
<feature type="signal peptide" evidence="4">
    <location>
        <begin position="1"/>
        <end position="20"/>
    </location>
</feature>
<dbReference type="EMBL" id="PQWO01000013">
    <property type="protein sequence ID" value="PZD71947.1"/>
    <property type="molecule type" value="Genomic_DNA"/>
</dbReference>
<feature type="chain" id="PRO_5015980967" evidence="4">
    <location>
        <begin position="21"/>
        <end position="207"/>
    </location>
</feature>
<keyword evidence="1" id="KW-0677">Repeat</keyword>
<dbReference type="SMART" id="SM00028">
    <property type="entry name" value="TPR"/>
    <property type="match status" value="3"/>
</dbReference>